<dbReference type="PRINTS" id="PR00507">
    <property type="entry name" value="N12N6MTFRASE"/>
</dbReference>
<dbReference type="InterPro" id="IPR050953">
    <property type="entry name" value="N4_N6_ade-DNA_methylase"/>
</dbReference>
<dbReference type="Proteomes" id="UP000606935">
    <property type="component" value="Unassembled WGS sequence"/>
</dbReference>
<dbReference type="Gene3D" id="3.40.50.150">
    <property type="entry name" value="Vaccinia Virus protein VP39"/>
    <property type="match status" value="1"/>
</dbReference>
<dbReference type="PROSITE" id="PS00092">
    <property type="entry name" value="N6_MTASE"/>
    <property type="match status" value="1"/>
</dbReference>
<dbReference type="EMBL" id="BMLS01000002">
    <property type="protein sequence ID" value="GGO67268.1"/>
    <property type="molecule type" value="Genomic_DNA"/>
</dbReference>
<evidence type="ECO:0000259" key="9">
    <source>
        <dbReference type="Pfam" id="PF12950"/>
    </source>
</evidence>
<keyword evidence="11" id="KW-1185">Reference proteome</keyword>
<evidence type="ECO:0000256" key="6">
    <source>
        <dbReference type="ARBA" id="ARBA00022747"/>
    </source>
</evidence>
<dbReference type="SUPFAM" id="SSF53335">
    <property type="entry name" value="S-adenosyl-L-methionine-dependent methyltransferases"/>
    <property type="match status" value="1"/>
</dbReference>
<dbReference type="GO" id="GO:0009307">
    <property type="term" value="P:DNA restriction-modification system"/>
    <property type="evidence" value="ECO:0007669"/>
    <property type="project" value="UniProtKB-KW"/>
</dbReference>
<keyword evidence="3" id="KW-0489">Methyltransferase</keyword>
<keyword evidence="5" id="KW-0949">S-adenosyl-L-methionine</keyword>
<evidence type="ECO:0000256" key="1">
    <source>
        <dbReference type="ARBA" id="ARBA00006594"/>
    </source>
</evidence>
<feature type="domain" description="DNA methylase adenine-specific" evidence="8">
    <location>
        <begin position="4"/>
        <end position="133"/>
    </location>
</feature>
<dbReference type="GO" id="GO:0009007">
    <property type="term" value="F:site-specific DNA-methyltransferase (adenine-specific) activity"/>
    <property type="evidence" value="ECO:0007669"/>
    <property type="project" value="UniProtKB-EC"/>
</dbReference>
<protein>
    <recommendedName>
        <fullName evidence="2">site-specific DNA-methyltransferase (adenine-specific)</fullName>
        <ecNumber evidence="2">2.1.1.72</ecNumber>
    </recommendedName>
</protein>
<dbReference type="PANTHER" id="PTHR33841">
    <property type="entry name" value="DNA METHYLTRANSFERASE YEEA-RELATED"/>
    <property type="match status" value="1"/>
</dbReference>
<dbReference type="Pfam" id="PF12950">
    <property type="entry name" value="TaqI_C"/>
    <property type="match status" value="1"/>
</dbReference>
<dbReference type="GO" id="GO:0032259">
    <property type="term" value="P:methylation"/>
    <property type="evidence" value="ECO:0007669"/>
    <property type="project" value="UniProtKB-KW"/>
</dbReference>
<evidence type="ECO:0000259" key="8">
    <source>
        <dbReference type="Pfam" id="PF02384"/>
    </source>
</evidence>
<dbReference type="Pfam" id="PF02384">
    <property type="entry name" value="N6_Mtase"/>
    <property type="match status" value="1"/>
</dbReference>
<comment type="caution">
    <text evidence="10">The sequence shown here is derived from an EMBL/GenBank/DDBJ whole genome shotgun (WGS) entry which is preliminary data.</text>
</comment>
<evidence type="ECO:0000256" key="5">
    <source>
        <dbReference type="ARBA" id="ARBA00022691"/>
    </source>
</evidence>
<feature type="domain" description="TaqI-like C-terminal specificity" evidence="9">
    <location>
        <begin position="248"/>
        <end position="366"/>
    </location>
</feature>
<reference evidence="10" key="1">
    <citation type="journal article" date="2014" name="Int. J. Syst. Evol. Microbiol.">
        <title>Complete genome sequence of Corynebacterium casei LMG S-19264T (=DSM 44701T), isolated from a smear-ripened cheese.</title>
        <authorList>
            <consortium name="US DOE Joint Genome Institute (JGI-PGF)"/>
            <person name="Walter F."/>
            <person name="Albersmeier A."/>
            <person name="Kalinowski J."/>
            <person name="Ruckert C."/>
        </authorList>
    </citation>
    <scope>NUCLEOTIDE SEQUENCE</scope>
    <source>
        <strain evidence="10">CGMCC 1.7086</strain>
    </source>
</reference>
<evidence type="ECO:0000256" key="7">
    <source>
        <dbReference type="ARBA" id="ARBA00047942"/>
    </source>
</evidence>
<keyword evidence="6" id="KW-0680">Restriction system</keyword>
<comment type="catalytic activity">
    <reaction evidence="7">
        <text>a 2'-deoxyadenosine in DNA + S-adenosyl-L-methionine = an N(6)-methyl-2'-deoxyadenosine in DNA + S-adenosyl-L-homocysteine + H(+)</text>
        <dbReference type="Rhea" id="RHEA:15197"/>
        <dbReference type="Rhea" id="RHEA-COMP:12418"/>
        <dbReference type="Rhea" id="RHEA-COMP:12419"/>
        <dbReference type="ChEBI" id="CHEBI:15378"/>
        <dbReference type="ChEBI" id="CHEBI:57856"/>
        <dbReference type="ChEBI" id="CHEBI:59789"/>
        <dbReference type="ChEBI" id="CHEBI:90615"/>
        <dbReference type="ChEBI" id="CHEBI:90616"/>
        <dbReference type="EC" id="2.1.1.72"/>
    </reaction>
</comment>
<dbReference type="GO" id="GO:0008170">
    <property type="term" value="F:N-methyltransferase activity"/>
    <property type="evidence" value="ECO:0007669"/>
    <property type="project" value="InterPro"/>
</dbReference>
<dbReference type="InterPro" id="IPR029063">
    <property type="entry name" value="SAM-dependent_MTases_sf"/>
</dbReference>
<dbReference type="InterPro" id="IPR025931">
    <property type="entry name" value="TaqI_C"/>
</dbReference>
<name>A0A918DHQ9_9ALTE</name>
<accession>A0A918DHQ9</accession>
<reference evidence="10" key="2">
    <citation type="submission" date="2020-09" db="EMBL/GenBank/DDBJ databases">
        <authorList>
            <person name="Sun Q."/>
            <person name="Zhou Y."/>
        </authorList>
    </citation>
    <scope>NUCLEOTIDE SEQUENCE</scope>
    <source>
        <strain evidence="10">CGMCC 1.7086</strain>
    </source>
</reference>
<dbReference type="EC" id="2.1.1.72" evidence="2"/>
<keyword evidence="4" id="KW-0808">Transferase</keyword>
<organism evidence="10 11">
    <name type="scientific">Bowmanella pacifica</name>
    <dbReference type="NCBI Taxonomy" id="502051"/>
    <lineage>
        <taxon>Bacteria</taxon>
        <taxon>Pseudomonadati</taxon>
        <taxon>Pseudomonadota</taxon>
        <taxon>Gammaproteobacteria</taxon>
        <taxon>Alteromonadales</taxon>
        <taxon>Alteromonadaceae</taxon>
        <taxon>Bowmanella</taxon>
    </lineage>
</organism>
<gene>
    <name evidence="10" type="ORF">GCM10010982_13320</name>
</gene>
<proteinExistence type="inferred from homology"/>
<evidence type="ECO:0000256" key="3">
    <source>
        <dbReference type="ARBA" id="ARBA00022603"/>
    </source>
</evidence>
<evidence type="ECO:0000313" key="10">
    <source>
        <dbReference type="EMBL" id="GGO67268.1"/>
    </source>
</evidence>
<dbReference type="CDD" id="cd02440">
    <property type="entry name" value="AdoMet_MTases"/>
    <property type="match status" value="1"/>
</dbReference>
<evidence type="ECO:0000256" key="2">
    <source>
        <dbReference type="ARBA" id="ARBA00011900"/>
    </source>
</evidence>
<evidence type="ECO:0000256" key="4">
    <source>
        <dbReference type="ARBA" id="ARBA00022679"/>
    </source>
</evidence>
<dbReference type="AlphaFoldDB" id="A0A918DHQ9"/>
<sequence>MLMSNKKYELGQYMTPLSVGAEMVNLIENKPEDWYVFDPSCGDGNLLLSAIKALKNKSIEKIQDRIFGFDIDPDMVAIAKRRISDELSIPESEVHIFEGDSEVILKKSIIPNEYTDYLSKINIVIANPPYGKNREYRFFNLCDELFSAGTEMIFLQPLAFIDRVKGVKYKPLDGRPLGVTTGHVIVTHKAGTKFTLASTSGAKSNSSEFEVLTGLKLYAVGEGNPPQSEEIKNEKPFSSDIEIEGWLPCLRTGDIQPYSVNKKRLWVKYGPHLAHPKDIERFSGPKLFVRRVPIWENRMLGAAYDDEVTLCAGDVLVIKHKENNIRLLKGLCAYLNSENAADFILNHRPSVKHRMSFPKISAKDLNVLLDTALPSDTKLIELSECME</sequence>
<dbReference type="InterPro" id="IPR003356">
    <property type="entry name" value="DNA_methylase_A-5"/>
</dbReference>
<dbReference type="GO" id="GO:0003677">
    <property type="term" value="F:DNA binding"/>
    <property type="evidence" value="ECO:0007669"/>
    <property type="project" value="InterPro"/>
</dbReference>
<comment type="similarity">
    <text evidence="1">Belongs to the N(4)/N(6)-methyltransferase family.</text>
</comment>
<evidence type="ECO:0000313" key="11">
    <source>
        <dbReference type="Proteomes" id="UP000606935"/>
    </source>
</evidence>
<dbReference type="PANTHER" id="PTHR33841:SF1">
    <property type="entry name" value="DNA METHYLTRANSFERASE A"/>
    <property type="match status" value="1"/>
</dbReference>
<dbReference type="InterPro" id="IPR002052">
    <property type="entry name" value="DNA_methylase_N6_adenine_CS"/>
</dbReference>